<protein>
    <submittedName>
        <fullName evidence="1">Uncharacterized protein</fullName>
    </submittedName>
</protein>
<dbReference type="EMBL" id="GFPF01003584">
    <property type="protein sequence ID" value="MAA14730.1"/>
    <property type="molecule type" value="Transcribed_RNA"/>
</dbReference>
<dbReference type="AlphaFoldDB" id="A0A224YLR1"/>
<name>A0A224YLR1_9ACAR</name>
<reference evidence="1" key="1">
    <citation type="journal article" date="2017" name="Parasit. Vectors">
        <title>Sialotranscriptomics of Rhipicephalus zambeziensis reveals intricate expression profiles of secretory proteins and suggests tight temporal transcriptional regulation during blood-feeding.</title>
        <authorList>
            <person name="de Castro M.H."/>
            <person name="de Klerk D."/>
            <person name="Pienaar R."/>
            <person name="Rees D.J.G."/>
            <person name="Mans B.J."/>
        </authorList>
    </citation>
    <scope>NUCLEOTIDE SEQUENCE</scope>
    <source>
        <tissue evidence="1">Salivary glands</tissue>
    </source>
</reference>
<organism evidence="1">
    <name type="scientific">Rhipicephalus zambeziensis</name>
    <dbReference type="NCBI Taxonomy" id="60191"/>
    <lineage>
        <taxon>Eukaryota</taxon>
        <taxon>Metazoa</taxon>
        <taxon>Ecdysozoa</taxon>
        <taxon>Arthropoda</taxon>
        <taxon>Chelicerata</taxon>
        <taxon>Arachnida</taxon>
        <taxon>Acari</taxon>
        <taxon>Parasitiformes</taxon>
        <taxon>Ixodida</taxon>
        <taxon>Ixodoidea</taxon>
        <taxon>Ixodidae</taxon>
        <taxon>Rhipicephalinae</taxon>
        <taxon>Rhipicephalus</taxon>
        <taxon>Rhipicephalus</taxon>
    </lineage>
</organism>
<sequence>MRCRLFNNTSSVGVLVAHIKDWTYVGTQTHATRKPTKHIETNECIYACFTYTLFQLPAWASSDFACHFMCRNCRKSKNYTAKVNLGRLVFKSEFAFCYINFMHVMFWH</sequence>
<proteinExistence type="predicted"/>
<evidence type="ECO:0000313" key="1">
    <source>
        <dbReference type="EMBL" id="MAA14730.1"/>
    </source>
</evidence>
<accession>A0A224YLR1</accession>